<name>Q02AR6_SOLUE</name>
<dbReference type="InterPro" id="IPR028204">
    <property type="entry name" value="Tricorn_C1"/>
</dbReference>
<dbReference type="STRING" id="234267.Acid_0851"/>
<evidence type="ECO:0000259" key="2">
    <source>
        <dbReference type="SMART" id="SM00245"/>
    </source>
</evidence>
<dbReference type="Pfam" id="PF03572">
    <property type="entry name" value="Peptidase_S41"/>
    <property type="match status" value="1"/>
</dbReference>
<gene>
    <name evidence="3" type="ordered locus">Acid_0851</name>
</gene>
<organism evidence="3">
    <name type="scientific">Solibacter usitatus (strain Ellin6076)</name>
    <dbReference type="NCBI Taxonomy" id="234267"/>
    <lineage>
        <taxon>Bacteria</taxon>
        <taxon>Pseudomonadati</taxon>
        <taxon>Acidobacteriota</taxon>
        <taxon>Terriglobia</taxon>
        <taxon>Bryobacterales</taxon>
        <taxon>Solibacteraceae</taxon>
        <taxon>Candidatus Solibacter</taxon>
    </lineage>
</organism>
<dbReference type="InterPro" id="IPR036034">
    <property type="entry name" value="PDZ_sf"/>
</dbReference>
<keyword evidence="1" id="KW-0732">Signal</keyword>
<dbReference type="KEGG" id="sus:Acid_0851"/>
<dbReference type="GO" id="GO:0030288">
    <property type="term" value="C:outer membrane-bounded periplasmic space"/>
    <property type="evidence" value="ECO:0007669"/>
    <property type="project" value="TreeGrafter"/>
</dbReference>
<dbReference type="SMART" id="SM00245">
    <property type="entry name" value="TSPc"/>
    <property type="match status" value="1"/>
</dbReference>
<dbReference type="SUPFAM" id="SSF52096">
    <property type="entry name" value="ClpP/crotonase"/>
    <property type="match status" value="1"/>
</dbReference>
<dbReference type="InterPro" id="IPR005151">
    <property type="entry name" value="Tail-specific_protease"/>
</dbReference>
<feature type="chain" id="PRO_5004163514" evidence="1">
    <location>
        <begin position="27"/>
        <end position="427"/>
    </location>
</feature>
<dbReference type="InParanoid" id="Q02AR6"/>
<dbReference type="HOGENOM" id="CLU_048401_0_0_0"/>
<dbReference type="PANTHER" id="PTHR32060:SF30">
    <property type="entry name" value="CARBOXY-TERMINAL PROCESSING PROTEASE CTPA"/>
    <property type="match status" value="1"/>
</dbReference>
<dbReference type="SUPFAM" id="SSF50156">
    <property type="entry name" value="PDZ domain-like"/>
    <property type="match status" value="1"/>
</dbReference>
<feature type="signal peptide" evidence="1">
    <location>
        <begin position="1"/>
        <end position="26"/>
    </location>
</feature>
<protein>
    <submittedName>
        <fullName evidence="3">Peptidase S41</fullName>
    </submittedName>
</protein>
<dbReference type="GO" id="GO:0004175">
    <property type="term" value="F:endopeptidase activity"/>
    <property type="evidence" value="ECO:0007669"/>
    <property type="project" value="TreeGrafter"/>
</dbReference>
<dbReference type="GO" id="GO:0006508">
    <property type="term" value="P:proteolysis"/>
    <property type="evidence" value="ECO:0007669"/>
    <property type="project" value="InterPro"/>
</dbReference>
<accession>Q02AR6</accession>
<sequence length="427" mass="46029" precursor="true">MSHRTWAIVLAIAGAAAAAAQNSTSAANVEAFEKVWSTIRDKHWDPKLGGVDWQATHDELRPKVEAAKSDAAVREILNEMVGRLKQTHFGIFPGDVYHDLDASGEHDSGDADIGIDLRVIDGRALVTEVYPASPAGAKGVKPGWAILRIGAHDVAPVVSRIREQFADSSLLDLRLNRAVVTRLQGSEGSAVMVEFLDGSNRKIAVDLVRAAPRGKLARLGNLPPTPTWSEWRRLPQDIGYVRFNIFLDPDGLAKTMEEAMKGCRDCRGFVLDLRGNPGGIGGLAMGVAGWFTDKSGQQLGTEYLRGMTLKFVIFPRPRPFLGPLAVLVDGCSASTSEILAGGLKDIGRARLFGTRTAAAALPSVIDRLPNGDGFQYAIANYISQGGKPLEGLGAIPDQEVRLTREQLLQGKDPALDAAVTWIQEQKK</sequence>
<dbReference type="PANTHER" id="PTHR32060">
    <property type="entry name" value="TAIL-SPECIFIC PROTEASE"/>
    <property type="match status" value="1"/>
</dbReference>
<dbReference type="InterPro" id="IPR029045">
    <property type="entry name" value="ClpP/crotonase-like_dom_sf"/>
</dbReference>
<dbReference type="EMBL" id="CP000473">
    <property type="protein sequence ID" value="ABJ81850.1"/>
    <property type="molecule type" value="Genomic_DNA"/>
</dbReference>
<dbReference type="Gene3D" id="3.30.750.44">
    <property type="match status" value="1"/>
</dbReference>
<dbReference type="Gene3D" id="2.30.42.10">
    <property type="match status" value="1"/>
</dbReference>
<evidence type="ECO:0000256" key="1">
    <source>
        <dbReference type="SAM" id="SignalP"/>
    </source>
</evidence>
<proteinExistence type="predicted"/>
<dbReference type="GO" id="GO:0007165">
    <property type="term" value="P:signal transduction"/>
    <property type="evidence" value="ECO:0007669"/>
    <property type="project" value="TreeGrafter"/>
</dbReference>
<dbReference type="CDD" id="cd07562">
    <property type="entry name" value="Peptidase_S41_TRI"/>
    <property type="match status" value="1"/>
</dbReference>
<dbReference type="AlphaFoldDB" id="Q02AR6"/>
<reference evidence="3" key="1">
    <citation type="submission" date="2006-10" db="EMBL/GenBank/DDBJ databases">
        <title>Complete sequence of Solibacter usitatus Ellin6076.</title>
        <authorList>
            <consortium name="US DOE Joint Genome Institute"/>
            <person name="Copeland A."/>
            <person name="Lucas S."/>
            <person name="Lapidus A."/>
            <person name="Barry K."/>
            <person name="Detter J.C."/>
            <person name="Glavina del Rio T."/>
            <person name="Hammon N."/>
            <person name="Israni S."/>
            <person name="Dalin E."/>
            <person name="Tice H."/>
            <person name="Pitluck S."/>
            <person name="Thompson L.S."/>
            <person name="Brettin T."/>
            <person name="Bruce D."/>
            <person name="Han C."/>
            <person name="Tapia R."/>
            <person name="Gilna P."/>
            <person name="Schmutz J."/>
            <person name="Larimer F."/>
            <person name="Land M."/>
            <person name="Hauser L."/>
            <person name="Kyrpides N."/>
            <person name="Mikhailova N."/>
            <person name="Janssen P.H."/>
            <person name="Kuske C.R."/>
            <person name="Richardson P."/>
        </authorList>
    </citation>
    <scope>NUCLEOTIDE SEQUENCE</scope>
    <source>
        <strain evidence="3">Ellin6076</strain>
    </source>
</reference>
<dbReference type="Gene3D" id="3.90.226.10">
    <property type="entry name" value="2-enoyl-CoA Hydratase, Chain A, domain 1"/>
    <property type="match status" value="1"/>
</dbReference>
<dbReference type="eggNOG" id="COG0793">
    <property type="taxonomic scope" value="Bacteria"/>
</dbReference>
<dbReference type="Pfam" id="PF14684">
    <property type="entry name" value="Tricorn_C1"/>
    <property type="match status" value="1"/>
</dbReference>
<feature type="domain" description="Tail specific protease" evidence="2">
    <location>
        <begin position="200"/>
        <end position="401"/>
    </location>
</feature>
<dbReference type="GO" id="GO:0008236">
    <property type="term" value="F:serine-type peptidase activity"/>
    <property type="evidence" value="ECO:0007669"/>
    <property type="project" value="InterPro"/>
</dbReference>
<evidence type="ECO:0000313" key="3">
    <source>
        <dbReference type="EMBL" id="ABJ81850.1"/>
    </source>
</evidence>